<dbReference type="GO" id="GO:0006417">
    <property type="term" value="P:regulation of translation"/>
    <property type="evidence" value="ECO:0007669"/>
    <property type="project" value="TreeGrafter"/>
</dbReference>
<dbReference type="PROSITE" id="PS50303">
    <property type="entry name" value="PUM_HD"/>
    <property type="match status" value="1"/>
</dbReference>
<feature type="compositionally biased region" description="Basic and acidic residues" evidence="4">
    <location>
        <begin position="98"/>
        <end position="116"/>
    </location>
</feature>
<evidence type="ECO:0000313" key="7">
    <source>
        <dbReference type="Proteomes" id="UP001217918"/>
    </source>
</evidence>
<keyword evidence="1" id="KW-0677">Repeat</keyword>
<evidence type="ECO:0000256" key="1">
    <source>
        <dbReference type="ARBA" id="ARBA00022737"/>
    </source>
</evidence>
<dbReference type="InterPro" id="IPR033133">
    <property type="entry name" value="PUM-HD"/>
</dbReference>
<dbReference type="AlphaFoldDB" id="A0AAD9I1K4"/>
<dbReference type="InterPro" id="IPR011989">
    <property type="entry name" value="ARM-like"/>
</dbReference>
<keyword evidence="2" id="KW-0694">RNA-binding</keyword>
<feature type="compositionally biased region" description="Basic and acidic residues" evidence="4">
    <location>
        <begin position="655"/>
        <end position="666"/>
    </location>
</feature>
<dbReference type="Pfam" id="PF08144">
    <property type="entry name" value="CPL"/>
    <property type="match status" value="1"/>
</dbReference>
<accession>A0AAD9I1K4</accession>
<dbReference type="PANTHER" id="PTHR13389:SF0">
    <property type="entry name" value="PUMILIO HOMOLOG 3"/>
    <property type="match status" value="1"/>
</dbReference>
<dbReference type="InterPro" id="IPR012959">
    <property type="entry name" value="CPL_dom"/>
</dbReference>
<evidence type="ECO:0000256" key="4">
    <source>
        <dbReference type="SAM" id="MobiDB-lite"/>
    </source>
</evidence>
<dbReference type="InterPro" id="IPR001313">
    <property type="entry name" value="Pumilio_RNA-bd_rpt"/>
</dbReference>
<name>A0AAD9I1K4_9PEZI</name>
<evidence type="ECO:0000256" key="3">
    <source>
        <dbReference type="ARBA" id="ARBA00024893"/>
    </source>
</evidence>
<reference evidence="6" key="1">
    <citation type="journal article" date="2023" name="Mol. Plant Microbe Interact.">
        <title>Elucidating the Obligate Nature and Biological Capacity of an Invasive Fungal Corn Pathogen.</title>
        <authorList>
            <person name="MacCready J.S."/>
            <person name="Roggenkamp E.M."/>
            <person name="Gdanetz K."/>
            <person name="Chilvers M.I."/>
        </authorList>
    </citation>
    <scope>NUCLEOTIDE SEQUENCE</scope>
    <source>
        <strain evidence="6">PM02</strain>
    </source>
</reference>
<dbReference type="EMBL" id="JAQQPM010000002">
    <property type="protein sequence ID" value="KAK2068712.1"/>
    <property type="molecule type" value="Genomic_DNA"/>
</dbReference>
<dbReference type="GO" id="GO:0005730">
    <property type="term" value="C:nucleolus"/>
    <property type="evidence" value="ECO:0007669"/>
    <property type="project" value="TreeGrafter"/>
</dbReference>
<evidence type="ECO:0000256" key="2">
    <source>
        <dbReference type="ARBA" id="ARBA00022884"/>
    </source>
</evidence>
<evidence type="ECO:0000259" key="5">
    <source>
        <dbReference type="PROSITE" id="PS50303"/>
    </source>
</evidence>
<dbReference type="InterPro" id="IPR016024">
    <property type="entry name" value="ARM-type_fold"/>
</dbReference>
<gene>
    <name evidence="6" type="ORF">P8C59_003340</name>
</gene>
<dbReference type="SUPFAM" id="SSF48371">
    <property type="entry name" value="ARM repeat"/>
    <property type="match status" value="1"/>
</dbReference>
<protein>
    <recommendedName>
        <fullName evidence="5">PUM-HD domain-containing protein</fullName>
    </recommendedName>
</protein>
<dbReference type="Gene3D" id="1.25.10.10">
    <property type="entry name" value="Leucine-rich Repeat Variant"/>
    <property type="match status" value="1"/>
</dbReference>
<feature type="domain" description="PUM-HD" evidence="5">
    <location>
        <begin position="123"/>
        <end position="493"/>
    </location>
</feature>
<dbReference type="SMART" id="SM00025">
    <property type="entry name" value="Pumilio"/>
    <property type="match status" value="4"/>
</dbReference>
<comment type="function">
    <text evidence="3">RNA-binding nucleolar protein required for pre-rRNA processing. Involved in production of 18S rRNA and assembly of small ribosomal subunit.</text>
</comment>
<dbReference type="PANTHER" id="PTHR13389">
    <property type="entry name" value="PUMILIO HOMOLOG 3"/>
    <property type="match status" value="1"/>
</dbReference>
<comment type="caution">
    <text evidence="6">The sequence shown here is derived from an EMBL/GenBank/DDBJ whole genome shotgun (WGS) entry which is preliminary data.</text>
</comment>
<organism evidence="6 7">
    <name type="scientific">Phyllachora maydis</name>
    <dbReference type="NCBI Taxonomy" id="1825666"/>
    <lineage>
        <taxon>Eukaryota</taxon>
        <taxon>Fungi</taxon>
        <taxon>Dikarya</taxon>
        <taxon>Ascomycota</taxon>
        <taxon>Pezizomycotina</taxon>
        <taxon>Sordariomycetes</taxon>
        <taxon>Sordariomycetidae</taxon>
        <taxon>Phyllachorales</taxon>
        <taxon>Phyllachoraceae</taxon>
        <taxon>Phyllachora</taxon>
    </lineage>
</organism>
<dbReference type="Proteomes" id="UP001217918">
    <property type="component" value="Unassembled WGS sequence"/>
</dbReference>
<dbReference type="InterPro" id="IPR040059">
    <property type="entry name" value="PUM3"/>
</dbReference>
<feature type="region of interest" description="Disordered" evidence="4">
    <location>
        <begin position="1"/>
        <end position="116"/>
    </location>
</feature>
<feature type="region of interest" description="Disordered" evidence="4">
    <location>
        <begin position="648"/>
        <end position="690"/>
    </location>
</feature>
<dbReference type="GO" id="GO:0003729">
    <property type="term" value="F:mRNA binding"/>
    <property type="evidence" value="ECO:0007669"/>
    <property type="project" value="TreeGrafter"/>
</dbReference>
<keyword evidence="7" id="KW-1185">Reference proteome</keyword>
<sequence length="702" mass="77471">MAVKGSSAGAKRKAGSSTKSEENARPKKAQFGAARKKAAAEDKEAISDADDSEDRGAKAGPARGRDGSSNSGKRNEQSKLDAAPGREAVDRGQGQTSREAHAKQKQLIKERKAAKPLADEGHRLKKIWEKLRRKSHIAKDERQRLVDELYAIVTGRMKEFAMKHDTVRAVQTAIKYSTPAQRKQIAQELAGNYSDLAESKYAKFLIAKLLVQKDKEIRDAIIPEFYGKVRRLINHAEASWILDDIYRGVATKQQQARLLREWYGPEFALFTPSPDVELSADLGQILEEWPSKRGTVMKYLFDTINGLMQKKMTGFTMLHDAMLQYFLCLKPEGEEMKEFFEAVKDDENGDLLKNMAFTRPGARLVCLLLAYGSAKDRRTILKTYKDTLQMMCGDDHGHTVILAAYDLIDDTVMTSKAIFPELVSKRDEKSVEEMIFLANNRNARTTICYLFEGASKALFPPSHAGDLAILAEIHEIRERTSKKKAETRRQELIGALSPPLLAAIARSARDLVSTSFGCHFVAEALLSAVGDRSAAVRAIADTAAGDPKDSQPQGVYPPPPPHLALTPHGGKMFKMLNAGGRYDKASGTIKQTDPPLGFADVFYEVIKEHVVAWATGPSAFTILGLLESCDFSQVEELKTTLRAHRGELQTAASRETAEQEAKREEAGAQVQDGKKDRKGKRDGKEKKAAVGNAGARMLLAAL</sequence>
<evidence type="ECO:0000313" key="6">
    <source>
        <dbReference type="EMBL" id="KAK2068712.1"/>
    </source>
</evidence>
<proteinExistence type="predicted"/>